<evidence type="ECO:0000256" key="2">
    <source>
        <dbReference type="ARBA" id="ARBA00022525"/>
    </source>
</evidence>
<dbReference type="EMBL" id="FOGF01000003">
    <property type="protein sequence ID" value="SEQ64423.1"/>
    <property type="molecule type" value="Genomic_DNA"/>
</dbReference>
<dbReference type="OrthoDB" id="2178703at2"/>
<gene>
    <name evidence="7" type="ORF">SAMN05421767_10323</name>
</gene>
<evidence type="ECO:0000259" key="6">
    <source>
        <dbReference type="Pfam" id="PF17802"/>
    </source>
</evidence>
<feature type="domain" description="SpaA-like prealbumin fold" evidence="6">
    <location>
        <begin position="146"/>
        <end position="243"/>
    </location>
</feature>
<keyword evidence="4" id="KW-0812">Transmembrane</keyword>
<keyword evidence="2" id="KW-0964">Secreted</keyword>
<dbReference type="Pfam" id="PF17802">
    <property type="entry name" value="SpaA"/>
    <property type="match status" value="2"/>
</dbReference>
<dbReference type="RefSeq" id="WP_089745801.1">
    <property type="nucleotide sequence ID" value="NZ_FOGF01000003.1"/>
</dbReference>
<evidence type="ECO:0000313" key="8">
    <source>
        <dbReference type="Proteomes" id="UP000198556"/>
    </source>
</evidence>
<dbReference type="PANTHER" id="PTHR36108">
    <property type="entry name" value="COLOSSIN-B-RELATED"/>
    <property type="match status" value="1"/>
</dbReference>
<keyword evidence="8" id="KW-1185">Reference proteome</keyword>
<feature type="chain" id="PRO_5039265069" evidence="5">
    <location>
        <begin position="28"/>
        <end position="389"/>
    </location>
</feature>
<dbReference type="Gene3D" id="2.60.40.10">
    <property type="entry name" value="Immunoglobulins"/>
    <property type="match status" value="2"/>
</dbReference>
<feature type="signal peptide" evidence="5">
    <location>
        <begin position="1"/>
        <end position="27"/>
    </location>
</feature>
<organism evidence="7 8">
    <name type="scientific">Granulicatella balaenopterae</name>
    <dbReference type="NCBI Taxonomy" id="137733"/>
    <lineage>
        <taxon>Bacteria</taxon>
        <taxon>Bacillati</taxon>
        <taxon>Bacillota</taxon>
        <taxon>Bacilli</taxon>
        <taxon>Lactobacillales</taxon>
        <taxon>Carnobacteriaceae</taxon>
        <taxon>Granulicatella</taxon>
    </lineage>
</organism>
<evidence type="ECO:0000256" key="4">
    <source>
        <dbReference type="SAM" id="Phobius"/>
    </source>
</evidence>
<comment type="similarity">
    <text evidence="1">Belongs to the serine-aspartate repeat-containing protein (SDr) family.</text>
</comment>
<evidence type="ECO:0000256" key="5">
    <source>
        <dbReference type="SAM" id="SignalP"/>
    </source>
</evidence>
<dbReference type="Gene3D" id="2.60.40.4180">
    <property type="match status" value="1"/>
</dbReference>
<sequence length="389" mass="43380">MNKRKMRYLLSLFALAFLVFSNITIYGADEAAVTIDLEGTTGQLSDYADRELTIWKLSDDDLTSDIETIMSELAGMTNDEITEKYPHGIKNVASDSFGQVTISAAIGSYYVREKEHDIGGKVVPFVFAVTNTDNITVRPKKEEPGGVELLKKSSDGTALPGAEFELYRIERDVRKPVPMRDGRYAADGLPGVLVTDANGKIVVAGLPAGDYVFHEIKAPEGYEIREADSFFTVEPNKISYIEVINFKEHEGGINFRKVTNDPKPQPIANVKFLVTQKNGEFYDKVYKDGVEYIVTSDEQGYFMVDNLPYGEYYLWEVETPQGYLPLSGPVQFVIDKASMEQMITIENKRMNPGQPLIPDTGDVTLFLVALLGLVIGIIGYMMVKEKQVK</sequence>
<keyword evidence="4" id="KW-1133">Transmembrane helix</keyword>
<dbReference type="STRING" id="137733.SAMN05421767_10323"/>
<proteinExistence type="inferred from homology"/>
<feature type="transmembrane region" description="Helical" evidence="4">
    <location>
        <begin position="363"/>
        <end position="383"/>
    </location>
</feature>
<dbReference type="PANTHER" id="PTHR36108:SF13">
    <property type="entry name" value="COLOSSIN-B-RELATED"/>
    <property type="match status" value="1"/>
</dbReference>
<keyword evidence="3 5" id="KW-0732">Signal</keyword>
<dbReference type="SUPFAM" id="SSF49478">
    <property type="entry name" value="Cna protein B-type domain"/>
    <property type="match status" value="2"/>
</dbReference>
<dbReference type="InterPro" id="IPR041033">
    <property type="entry name" value="SpaA_PFL_dom_1"/>
</dbReference>
<evidence type="ECO:0000256" key="3">
    <source>
        <dbReference type="ARBA" id="ARBA00022729"/>
    </source>
</evidence>
<accession>A0A1H9HQ32</accession>
<evidence type="ECO:0000256" key="1">
    <source>
        <dbReference type="ARBA" id="ARBA00007257"/>
    </source>
</evidence>
<dbReference type="Proteomes" id="UP000198556">
    <property type="component" value="Unassembled WGS sequence"/>
</dbReference>
<protein>
    <submittedName>
        <fullName evidence="7">Cna protein B-type domain-containing protein</fullName>
    </submittedName>
</protein>
<dbReference type="AlphaFoldDB" id="A0A1H9HQ32"/>
<name>A0A1H9HQ32_9LACT</name>
<dbReference type="InterPro" id="IPR013783">
    <property type="entry name" value="Ig-like_fold"/>
</dbReference>
<keyword evidence="4" id="KW-0472">Membrane</keyword>
<feature type="domain" description="SpaA-like prealbumin fold" evidence="6">
    <location>
        <begin position="254"/>
        <end position="348"/>
    </location>
</feature>
<evidence type="ECO:0000313" key="7">
    <source>
        <dbReference type="EMBL" id="SEQ64423.1"/>
    </source>
</evidence>
<reference evidence="7 8" key="1">
    <citation type="submission" date="2016-10" db="EMBL/GenBank/DDBJ databases">
        <authorList>
            <person name="de Groot N.N."/>
        </authorList>
    </citation>
    <scope>NUCLEOTIDE SEQUENCE [LARGE SCALE GENOMIC DNA]</scope>
    <source>
        <strain evidence="7 8">DSM 15827</strain>
    </source>
</reference>